<feature type="domain" description="DUF403" evidence="1">
    <location>
        <begin position="523"/>
        <end position="843"/>
    </location>
</feature>
<dbReference type="InterPro" id="IPR051680">
    <property type="entry name" value="ATP-dep_Glu-Cys_Ligase-2"/>
</dbReference>
<dbReference type="Proteomes" id="UP000326287">
    <property type="component" value="Chromosome"/>
</dbReference>
<dbReference type="RefSeq" id="WP_152660775.1">
    <property type="nucleotide sequence ID" value="NZ_CP036422.1"/>
</dbReference>
<dbReference type="Gene3D" id="3.30.1490.270">
    <property type="match status" value="1"/>
</dbReference>
<evidence type="ECO:0000259" key="2">
    <source>
        <dbReference type="Pfam" id="PF14403"/>
    </source>
</evidence>
<feature type="domain" description="Circularly permuted ATP-grasp type 2" evidence="2">
    <location>
        <begin position="98"/>
        <end position="472"/>
    </location>
</feature>
<dbReference type="Pfam" id="PF14403">
    <property type="entry name" value="CP_ATPgrasp_2"/>
    <property type="match status" value="1"/>
</dbReference>
<evidence type="ECO:0000313" key="3">
    <source>
        <dbReference type="EMBL" id="QFU74663.1"/>
    </source>
</evidence>
<keyword evidence="4" id="KW-1185">Reference proteome</keyword>
<name>A0A5P9NFS9_9GAMM</name>
<protein>
    <submittedName>
        <fullName evidence="3">Uncharacterized protein</fullName>
    </submittedName>
</protein>
<evidence type="ECO:0000313" key="4">
    <source>
        <dbReference type="Proteomes" id="UP000326287"/>
    </source>
</evidence>
<gene>
    <name evidence="3" type="ORF">EY643_02785</name>
</gene>
<evidence type="ECO:0000259" key="1">
    <source>
        <dbReference type="Pfam" id="PF04168"/>
    </source>
</evidence>
<accession>A0A5P9NFS9</accession>
<dbReference type="Pfam" id="PF04168">
    <property type="entry name" value="Alpha-E"/>
    <property type="match status" value="1"/>
</dbReference>
<dbReference type="AlphaFoldDB" id="A0A5P9NFS9"/>
<dbReference type="PANTHER" id="PTHR34595">
    <property type="entry name" value="BLR5612 PROTEIN"/>
    <property type="match status" value="1"/>
</dbReference>
<dbReference type="PANTHER" id="PTHR34595:SF2">
    <property type="entry name" value="BLR2978 PROTEIN"/>
    <property type="match status" value="1"/>
</dbReference>
<dbReference type="SUPFAM" id="SSF56059">
    <property type="entry name" value="Glutathione synthetase ATP-binding domain-like"/>
    <property type="match status" value="1"/>
</dbReference>
<dbReference type="OrthoDB" id="9804079at2"/>
<dbReference type="InterPro" id="IPR025841">
    <property type="entry name" value="CP_ATPgrasp_2"/>
</dbReference>
<dbReference type="KEGG" id="halc:EY643_02785"/>
<proteinExistence type="predicted"/>
<dbReference type="InterPro" id="IPR007296">
    <property type="entry name" value="DUF403"/>
</dbReference>
<sequence length="860" mass="95256">MNSKQPPSPQSGQSQVQTLHSALDYPAPGGLLDETRDADGALKPGWDYLLGAVRDLGPEVMRNREEKARRILRDDGATYNIYGKPGSASGSWELDPVPYVISSDDWSQIEAGLQERSELFNLILRDLYGPRTLIRHGALPPEALFNHGGFLRACQGIQLPGDHELIMHAVDMVRRPDGSMCILSDRTQAPSGSGYVLENRTVMSRVFPSLYRDSHVHRIASFYQRLRHKLTSLSPSGDLPRVALLTPGAQNETYFEHAYLANYLGFPLVQSGDLVVRNGFLWMKSLDGLKRVDVLLRRVDDVYCDPVELRPDSQLGVPGLLEIVRSGRVVVCNPLGSGALENAILLKYLPGIATLLLGRDLRLDTVKTYWAGDEADLAHITRNIDKLIIKHAWRGSGENSAFGGDLSDEQRSALLARIHHSPFDYVAQEKLDKSFIPAFSGYNLEPRPTILRTFAVATDSSYTVLPGGLTRIGTSTDGQFISMQEGSPSKDTWVIASEPERDAAAQASIDSLRMAQETPVDSLPSRVVENLYWMGRYAERAEASMRLLRTVFVMLNGEEPISGDAKRILLETVSQITYTLPGFTEATPELLANPEEELLAIVRDGNRVGSVRSTINSMLLAADESKELLSTDTLRVINDLRDALDNLDADLAGGLASAPEEALDPLVTSLAGLSGLTQESMIRGVGWRFMEMGKRIERALQTIATIKGLLSEVSGEMEQATLLTAMLTSMEVLITYRRRGRQHRGLELGAELVLLDRTNPRSLLFQMERLQEHLTDLPNADQSGGELDEENRCLLEAKTVLQLTRVPHLLKTSGTRRPEVETLMTQLAGLLREFSRFISDKHFDHRTGPQQLFTNTRSDS</sequence>
<reference evidence="3 4" key="1">
    <citation type="submission" date="2019-02" db="EMBL/GenBank/DDBJ databases">
        <authorList>
            <person name="Li S.-H."/>
        </authorList>
    </citation>
    <scope>NUCLEOTIDE SEQUENCE [LARGE SCALE GENOMIC DNA]</scope>
    <source>
        <strain evidence="3 4">IMCC14385</strain>
    </source>
</reference>
<organism evidence="3 4">
    <name type="scientific">Halioglobus maricola</name>
    <dbReference type="NCBI Taxonomy" id="2601894"/>
    <lineage>
        <taxon>Bacteria</taxon>
        <taxon>Pseudomonadati</taxon>
        <taxon>Pseudomonadota</taxon>
        <taxon>Gammaproteobacteria</taxon>
        <taxon>Cellvibrionales</taxon>
        <taxon>Halieaceae</taxon>
        <taxon>Halioglobus</taxon>
    </lineage>
</organism>
<dbReference type="EMBL" id="CP036422">
    <property type="protein sequence ID" value="QFU74663.1"/>
    <property type="molecule type" value="Genomic_DNA"/>
</dbReference>
<dbReference type="Gene3D" id="3.40.50.11290">
    <property type="match status" value="1"/>
</dbReference>